<dbReference type="CDD" id="cd16647">
    <property type="entry name" value="mRING-HC-C3HC5_NEU1"/>
    <property type="match status" value="1"/>
</dbReference>
<dbReference type="EMBL" id="JADCNL010000062">
    <property type="protein sequence ID" value="KAG0451330.1"/>
    <property type="molecule type" value="Genomic_DNA"/>
</dbReference>
<dbReference type="Proteomes" id="UP000636800">
    <property type="component" value="Unassembled WGS sequence"/>
</dbReference>
<feature type="region of interest" description="Disordered" evidence="2">
    <location>
        <begin position="547"/>
        <end position="574"/>
    </location>
</feature>
<evidence type="ECO:0000259" key="3">
    <source>
        <dbReference type="PROSITE" id="PS50089"/>
    </source>
</evidence>
<feature type="region of interest" description="Disordered" evidence="2">
    <location>
        <begin position="1"/>
        <end position="23"/>
    </location>
</feature>
<dbReference type="PANTHER" id="PTHR47820">
    <property type="entry name" value="BNAC05G24000D PROTEIN"/>
    <property type="match status" value="1"/>
</dbReference>
<keyword evidence="1" id="KW-0862">Zinc</keyword>
<dbReference type="InterPro" id="IPR013083">
    <property type="entry name" value="Znf_RING/FYVE/PHD"/>
</dbReference>
<dbReference type="OrthoDB" id="1938156at2759"/>
<proteinExistence type="predicted"/>
<keyword evidence="1" id="KW-0863">Zinc-finger</keyword>
<sequence length="701" mass="77847">MASSVARMPSDDWRHHHPSRIPGATVLGAHAKSLPKVLTRIPTSIDPGTVTATVGEPCSPMTAARRRQSQILDRWAARQARQMITTIERQAHEAELSALSTITQPVSARAASFSDCSSATSAANAAAPDIPLTVRLCPTPAPPQPPASSNSTHAISSAEEPSGGSDACDEADSEVFGEWDSAEHPASSSSASSSTAESEISERRRVGEIVRMLSLKMSSSAASSSDEAESTAIPSKVPDSSPRPAPPPSPEPTHSTRTAVTSGGKTLPVKESSEMELIDEKLEQERRREVAALAERHPVSRFPFRGRIQSLIRLRSLRREVATIRHQQRSRKLEAERCQTQSNIFSRERSEVGSQLDLDEFQTDENSNSLQVSDGEDNHYQQMITTRHLESSPQSFYSSQAFFTPFSTHEDPSSKESRSPDASWDERTLWGSSFDWSPSLQTFRGKVSTEGTETLGQVQAATPIDCNWLSEQASLRHGWEQQYADERFEEQCDEQNICRLNYATSSHRAAATSVIPLSVELLQLQQSWQSTSLPLSSQMLQQIERWRNTSSSVPSREPHRHESPSSNSFPQNPTLNLQEDEVIHGLQNNIEQIHNEISEMRKMIESCLEWQTKLEHLIKKEVSSAVTQLSGRGKPFHNSKWIPGRKDTCCICCEEQVDSLLYRCGHMCACYKCAQELHWSSGRCPICRSMIVDVVRVFQNC</sequence>
<dbReference type="PANTHER" id="PTHR47820:SF3">
    <property type="entry name" value="OS07G0499800 PROTEIN"/>
    <property type="match status" value="1"/>
</dbReference>
<evidence type="ECO:0000256" key="2">
    <source>
        <dbReference type="SAM" id="MobiDB-lite"/>
    </source>
</evidence>
<feature type="region of interest" description="Disordered" evidence="2">
    <location>
        <begin position="135"/>
        <end position="203"/>
    </location>
</feature>
<protein>
    <recommendedName>
        <fullName evidence="3">RING-type domain-containing protein</fullName>
    </recommendedName>
</protein>
<dbReference type="InterPro" id="IPR001841">
    <property type="entry name" value="Znf_RING"/>
</dbReference>
<gene>
    <name evidence="4" type="ORF">HPP92_026451</name>
</gene>
<feature type="compositionally biased region" description="Pro residues" evidence="2">
    <location>
        <begin position="241"/>
        <end position="251"/>
    </location>
</feature>
<feature type="compositionally biased region" description="Acidic residues" evidence="2">
    <location>
        <begin position="167"/>
        <end position="177"/>
    </location>
</feature>
<dbReference type="GO" id="GO:0008270">
    <property type="term" value="F:zinc ion binding"/>
    <property type="evidence" value="ECO:0007669"/>
    <property type="project" value="UniProtKB-KW"/>
</dbReference>
<dbReference type="AlphaFoldDB" id="A0A835U811"/>
<keyword evidence="1" id="KW-0479">Metal-binding</keyword>
<evidence type="ECO:0000256" key="1">
    <source>
        <dbReference type="PROSITE-ProRule" id="PRU00175"/>
    </source>
</evidence>
<comment type="caution">
    <text evidence="4">The sequence shown here is derived from an EMBL/GenBank/DDBJ whole genome shotgun (WGS) entry which is preliminary data.</text>
</comment>
<keyword evidence="5" id="KW-1185">Reference proteome</keyword>
<evidence type="ECO:0000313" key="5">
    <source>
        <dbReference type="Proteomes" id="UP000636800"/>
    </source>
</evidence>
<feature type="compositionally biased region" description="Low complexity" evidence="2">
    <location>
        <begin position="184"/>
        <end position="198"/>
    </location>
</feature>
<feature type="region of interest" description="Disordered" evidence="2">
    <location>
        <begin position="217"/>
        <end position="273"/>
    </location>
</feature>
<dbReference type="Gene3D" id="3.30.40.10">
    <property type="entry name" value="Zinc/RING finger domain, C3HC4 (zinc finger)"/>
    <property type="match status" value="1"/>
</dbReference>
<dbReference type="SUPFAM" id="SSF57850">
    <property type="entry name" value="RING/U-box"/>
    <property type="match status" value="1"/>
</dbReference>
<feature type="compositionally biased region" description="Polar residues" evidence="2">
    <location>
        <begin position="564"/>
        <end position="574"/>
    </location>
</feature>
<reference evidence="4 5" key="1">
    <citation type="journal article" date="2020" name="Nat. Food">
        <title>A phased Vanilla planifolia genome enables genetic improvement of flavour and production.</title>
        <authorList>
            <person name="Hasing T."/>
            <person name="Tang H."/>
            <person name="Brym M."/>
            <person name="Khazi F."/>
            <person name="Huang T."/>
            <person name="Chambers A.H."/>
        </authorList>
    </citation>
    <scope>NUCLEOTIDE SEQUENCE [LARGE SCALE GENOMIC DNA]</scope>
    <source>
        <tissue evidence="4">Leaf</tissue>
    </source>
</reference>
<organism evidence="4 5">
    <name type="scientific">Vanilla planifolia</name>
    <name type="common">Vanilla</name>
    <dbReference type="NCBI Taxonomy" id="51239"/>
    <lineage>
        <taxon>Eukaryota</taxon>
        <taxon>Viridiplantae</taxon>
        <taxon>Streptophyta</taxon>
        <taxon>Embryophyta</taxon>
        <taxon>Tracheophyta</taxon>
        <taxon>Spermatophyta</taxon>
        <taxon>Magnoliopsida</taxon>
        <taxon>Liliopsida</taxon>
        <taxon>Asparagales</taxon>
        <taxon>Orchidaceae</taxon>
        <taxon>Vanilloideae</taxon>
        <taxon>Vanilleae</taxon>
        <taxon>Vanilla</taxon>
    </lineage>
</organism>
<accession>A0A835U811</accession>
<dbReference type="Pfam" id="PF13920">
    <property type="entry name" value="zf-C3HC4_3"/>
    <property type="match status" value="1"/>
</dbReference>
<feature type="domain" description="RING-type" evidence="3">
    <location>
        <begin position="649"/>
        <end position="688"/>
    </location>
</feature>
<name>A0A835U811_VANPL</name>
<dbReference type="PROSITE" id="PS50089">
    <property type="entry name" value="ZF_RING_2"/>
    <property type="match status" value="1"/>
</dbReference>
<evidence type="ECO:0000313" key="4">
    <source>
        <dbReference type="EMBL" id="KAG0451330.1"/>
    </source>
</evidence>